<dbReference type="SMART" id="SM00487">
    <property type="entry name" value="DEXDc"/>
    <property type="match status" value="1"/>
</dbReference>
<dbReference type="EMBL" id="LNYX01000030">
    <property type="protein sequence ID" value="KTD62038.1"/>
    <property type="molecule type" value="Genomic_DNA"/>
</dbReference>
<dbReference type="InterPro" id="IPR038718">
    <property type="entry name" value="SNF2-like_sf"/>
</dbReference>
<dbReference type="PROSITE" id="PS50966">
    <property type="entry name" value="ZF_SWIM"/>
    <property type="match status" value="1"/>
</dbReference>
<dbReference type="PANTHER" id="PTHR10799">
    <property type="entry name" value="SNF2/RAD54 HELICASE FAMILY"/>
    <property type="match status" value="1"/>
</dbReference>
<dbReference type="GO" id="GO:0016787">
    <property type="term" value="F:hydrolase activity"/>
    <property type="evidence" value="ECO:0007669"/>
    <property type="project" value="UniProtKB-KW"/>
</dbReference>
<protein>
    <submittedName>
        <fullName evidence="7">SNF2/RAD54 family transporter domain-containing protein</fullName>
    </submittedName>
</protein>
<name>A0A0W0YZU3_LEGSP</name>
<reference evidence="7 8" key="1">
    <citation type="submission" date="2015-11" db="EMBL/GenBank/DDBJ databases">
        <title>Genomic analysis of 38 Legionella species identifies large and diverse effector repertoires.</title>
        <authorList>
            <person name="Burstein D."/>
            <person name="Amaro F."/>
            <person name="Zusman T."/>
            <person name="Lifshitz Z."/>
            <person name="Cohen O."/>
            <person name="Gilbert J.A."/>
            <person name="Pupko T."/>
            <person name="Shuman H.A."/>
            <person name="Segal G."/>
        </authorList>
    </citation>
    <scope>NUCLEOTIDE SEQUENCE [LARGE SCALE GENOMIC DNA]</scope>
    <source>
        <strain evidence="7 8">Mt.St.Helens-9</strain>
    </source>
</reference>
<keyword evidence="2" id="KW-0547">Nucleotide-binding</keyword>
<dbReference type="Pfam" id="PF00176">
    <property type="entry name" value="SNF2-rel_dom"/>
    <property type="match status" value="1"/>
</dbReference>
<dbReference type="OrthoDB" id="9760715at2"/>
<evidence type="ECO:0000313" key="7">
    <source>
        <dbReference type="EMBL" id="KTD62038.1"/>
    </source>
</evidence>
<evidence type="ECO:0000256" key="2">
    <source>
        <dbReference type="ARBA" id="ARBA00022806"/>
    </source>
</evidence>
<dbReference type="GO" id="GO:0008270">
    <property type="term" value="F:zinc ion binding"/>
    <property type="evidence" value="ECO:0007669"/>
    <property type="project" value="UniProtKB-KW"/>
</dbReference>
<dbReference type="InterPro" id="IPR001650">
    <property type="entry name" value="Helicase_C-like"/>
</dbReference>
<proteinExistence type="predicted"/>
<gene>
    <name evidence="7" type="ORF">Lspi_1888</name>
</gene>
<dbReference type="CDD" id="cd18012">
    <property type="entry name" value="DEXQc_arch_SWI2_SNF2"/>
    <property type="match status" value="1"/>
</dbReference>
<keyword evidence="3" id="KW-0479">Metal-binding</keyword>
<evidence type="ECO:0000259" key="4">
    <source>
        <dbReference type="PROSITE" id="PS50966"/>
    </source>
</evidence>
<comment type="caution">
    <text evidence="7">The sequence shown here is derived from an EMBL/GenBank/DDBJ whole genome shotgun (WGS) entry which is preliminary data.</text>
</comment>
<dbReference type="AlphaFoldDB" id="A0A0W0YZU3"/>
<keyword evidence="3" id="KW-0863">Zinc-finger</keyword>
<dbReference type="STRING" id="452.Lspi_1888"/>
<evidence type="ECO:0000259" key="5">
    <source>
        <dbReference type="PROSITE" id="PS51192"/>
    </source>
</evidence>
<dbReference type="InterPro" id="IPR049730">
    <property type="entry name" value="SNF2/RAD54-like_C"/>
</dbReference>
<dbReference type="Gene3D" id="3.40.50.300">
    <property type="entry name" value="P-loop containing nucleotide triphosphate hydrolases"/>
    <property type="match status" value="1"/>
</dbReference>
<keyword evidence="1" id="KW-0378">Hydrolase</keyword>
<dbReference type="Proteomes" id="UP000054877">
    <property type="component" value="Unassembled WGS sequence"/>
</dbReference>
<organism evidence="7 8">
    <name type="scientific">Legionella spiritensis</name>
    <dbReference type="NCBI Taxonomy" id="452"/>
    <lineage>
        <taxon>Bacteria</taxon>
        <taxon>Pseudomonadati</taxon>
        <taxon>Pseudomonadota</taxon>
        <taxon>Gammaproteobacteria</taxon>
        <taxon>Legionellales</taxon>
        <taxon>Legionellaceae</taxon>
        <taxon>Legionella</taxon>
    </lineage>
</organism>
<dbReference type="SMART" id="SM00490">
    <property type="entry name" value="HELICc"/>
    <property type="match status" value="1"/>
</dbReference>
<dbReference type="Pfam" id="PF00271">
    <property type="entry name" value="Helicase_C"/>
    <property type="match status" value="1"/>
</dbReference>
<evidence type="ECO:0000259" key="6">
    <source>
        <dbReference type="PROSITE" id="PS51194"/>
    </source>
</evidence>
<keyword evidence="2" id="KW-0347">Helicase</keyword>
<feature type="domain" description="Helicase ATP-binding" evidence="5">
    <location>
        <begin position="640"/>
        <end position="798"/>
    </location>
</feature>
<dbReference type="PROSITE" id="PS51194">
    <property type="entry name" value="HELICASE_CTER"/>
    <property type="match status" value="1"/>
</dbReference>
<sequence length="1093" mass="125184">MLKDALSRMAGVFAPSVLVHGQDDQKHGYVLSIRLSDGLLKARVKDRSNHIYDVHIDLKSWPGQPARCSCSTPVNCRHAAASLFAMQEREQVCIPAPKVGASNQTLNEWVSTLRDNQGVYARTTASHAIVYLLTFEHGKYEDRVHVRIALARRLKRKGLGRKVVLNTLSDNRKQFFIDNDEDILAALFLKCGVGGWFDRLTHRNSDLLEQILKTERAYLDTDEETRLTMGERMDAVLMWEFARDGTQYPVVKSGDDTVQSLLFDKPWYIRSGDAVLGRMNVPGQPAQLKQLLEMPPVALHQIDNATRHILQINDNFPVPRTFEHTETHQSEPKPIVRFDAVVLDEFQSVDVLESQGDLLPVLYMVDVCFNYEGHIVHGDDVNAYLFTSADRNVIRIERDFDFEKRKQEEIAQILSLRSATVDERLTFNQNFHDKKIMAHYHTQNDTIRLYKQVIPVLKDKNWQVEFLHPVYEELLTEDDVEWFSEFTDQGNDFFSYQLGIQINGRTVNIVPLIAELINRFDSDSLQKLPDDQTVRLSLTAGKALRVKVGRLKPLIYFLLQYSTRTVNADQQIQINRYQMILMREVEQAIAATAMRWRGSDQIRAQLQRLHNRQSSEGVRLPAGLQTELRDYQQQGLNWLQLLRESRFGGILADDMGLGKTVQTLAHLLLEKEQGRLNKACLIVAPTSLVMNWFEEAKRFTPALKALVFHGQERHGDEFDDYDLVISTYGLIQRDKNRFISYPFYYLILDEAQSIKNARTKTTQIIQQINASHRLCLSGTPLENHLGELWSLFHFLMPGLLGDIKQYRRFFKTPVEKNGDAERRALLAGRVRPFMLRRTKNQVARELPDKTEIVRVVELNGTQRDLYETIRMSVEKKVRDAISRHGMGKSHIVLLDALLKLRQVCCDPRLVSIPNAVMAHGTSAKLEALMELLESLIEEGRRVLIFSQFTSMLALIEKELTAQGYAYLKLTGQTRARHQVVQQFQKGDTPVFLISLKAGGTGLNLTRADTVIHYDPWWNPAAEDQATDRSHRIGQENPVFVYKLITKGTVEDAILAMQNRKRELFEGILADNATGLSSMTDHDLDKLFMPLIES</sequence>
<dbReference type="InterPro" id="IPR027417">
    <property type="entry name" value="P-loop_NTPase"/>
</dbReference>
<dbReference type="RefSeq" id="WP_058483809.1">
    <property type="nucleotide sequence ID" value="NZ_CAAAII010000008.1"/>
</dbReference>
<feature type="domain" description="Helicase C-terminal" evidence="6">
    <location>
        <begin position="924"/>
        <end position="1084"/>
    </location>
</feature>
<evidence type="ECO:0000256" key="1">
    <source>
        <dbReference type="ARBA" id="ARBA00022801"/>
    </source>
</evidence>
<keyword evidence="8" id="KW-1185">Reference proteome</keyword>
<dbReference type="CDD" id="cd18793">
    <property type="entry name" value="SF2_C_SNF"/>
    <property type="match status" value="1"/>
</dbReference>
<dbReference type="InterPro" id="IPR007527">
    <property type="entry name" value="Znf_SWIM"/>
</dbReference>
<keyword evidence="3" id="KW-0862">Zinc</keyword>
<dbReference type="InterPro" id="IPR014001">
    <property type="entry name" value="Helicase_ATP-bd"/>
</dbReference>
<dbReference type="Gene3D" id="3.40.50.10810">
    <property type="entry name" value="Tandem AAA-ATPase domain"/>
    <property type="match status" value="1"/>
</dbReference>
<evidence type="ECO:0000313" key="8">
    <source>
        <dbReference type="Proteomes" id="UP000054877"/>
    </source>
</evidence>
<feature type="domain" description="SWIM-type" evidence="4">
    <location>
        <begin position="52"/>
        <end position="87"/>
    </location>
</feature>
<dbReference type="PATRIC" id="fig|452.5.peg.2074"/>
<dbReference type="GO" id="GO:0004386">
    <property type="term" value="F:helicase activity"/>
    <property type="evidence" value="ECO:0007669"/>
    <property type="project" value="UniProtKB-KW"/>
</dbReference>
<dbReference type="InterPro" id="IPR000330">
    <property type="entry name" value="SNF2_N"/>
</dbReference>
<evidence type="ECO:0000256" key="3">
    <source>
        <dbReference type="PROSITE-ProRule" id="PRU00325"/>
    </source>
</evidence>
<dbReference type="SUPFAM" id="SSF52540">
    <property type="entry name" value="P-loop containing nucleoside triphosphate hydrolases"/>
    <property type="match status" value="2"/>
</dbReference>
<dbReference type="PROSITE" id="PS51192">
    <property type="entry name" value="HELICASE_ATP_BIND_1"/>
    <property type="match status" value="1"/>
</dbReference>
<keyword evidence="2" id="KW-0067">ATP-binding</keyword>
<accession>A0A0W0YZU3</accession>
<dbReference type="GO" id="GO:0005524">
    <property type="term" value="F:ATP binding"/>
    <property type="evidence" value="ECO:0007669"/>
    <property type="project" value="InterPro"/>
</dbReference>